<evidence type="ECO:0000313" key="2">
    <source>
        <dbReference type="Proteomes" id="UP001181355"/>
    </source>
</evidence>
<protein>
    <submittedName>
        <fullName evidence="1">Uncharacterized protein</fullName>
    </submittedName>
</protein>
<reference evidence="1" key="1">
    <citation type="submission" date="2023-09" db="EMBL/GenBank/DDBJ databases">
        <title>Undibacterium sp. 20NA77.5 isolated from freshwater.</title>
        <authorList>
            <person name="Le V."/>
            <person name="Ko S.-R."/>
            <person name="Ahn C.-Y."/>
            <person name="Oh H.-M."/>
        </authorList>
    </citation>
    <scope>NUCLEOTIDE SEQUENCE</scope>
    <source>
        <strain evidence="1">20NA77.5</strain>
    </source>
</reference>
<proteinExistence type="predicted"/>
<sequence>MSTSLISFQLSLTQADLVIEALSEQPFKTVFDLIGQLNRQAAAQVDRADSGAQMLSFELEAAQVRIVIEALGEFPYNRVHQLLALMHQQLANQTRLGRGE</sequence>
<name>A0ABY9RH14_9BURK</name>
<accession>A0ABY9RH14</accession>
<dbReference type="EMBL" id="CP133720">
    <property type="protein sequence ID" value="WMW80513.1"/>
    <property type="molecule type" value="Genomic_DNA"/>
</dbReference>
<gene>
    <name evidence="1" type="ORF">RF679_18015</name>
</gene>
<dbReference type="Proteomes" id="UP001181355">
    <property type="component" value="Chromosome"/>
</dbReference>
<evidence type="ECO:0000313" key="1">
    <source>
        <dbReference type="EMBL" id="WMW80513.1"/>
    </source>
</evidence>
<organism evidence="1 2">
    <name type="scientific">Undibacterium cyanobacteriorum</name>
    <dbReference type="NCBI Taxonomy" id="3073561"/>
    <lineage>
        <taxon>Bacteria</taxon>
        <taxon>Pseudomonadati</taxon>
        <taxon>Pseudomonadota</taxon>
        <taxon>Betaproteobacteria</taxon>
        <taxon>Burkholderiales</taxon>
        <taxon>Oxalobacteraceae</taxon>
        <taxon>Undibacterium</taxon>
    </lineage>
</organism>
<keyword evidence="2" id="KW-1185">Reference proteome</keyword>
<dbReference type="RefSeq" id="WP_309482005.1">
    <property type="nucleotide sequence ID" value="NZ_CP133720.1"/>
</dbReference>